<dbReference type="Pfam" id="PF12508">
    <property type="entry name" value="Transposon_TraM"/>
    <property type="match status" value="1"/>
</dbReference>
<dbReference type="OrthoDB" id="1311366at2"/>
<dbReference type="GeneID" id="82188513"/>
<accession>A0A1C7H231</accession>
<dbReference type="AlphaFoldDB" id="A0A1C7H231"/>
<dbReference type="RefSeq" id="WP_065539557.1">
    <property type="nucleotide sequence ID" value="NZ_CP015401.2"/>
</dbReference>
<keyword evidence="2" id="KW-0812">Transmembrane</keyword>
<evidence type="ECO:0000256" key="2">
    <source>
        <dbReference type="SAM" id="Phobius"/>
    </source>
</evidence>
<dbReference type="EMBL" id="CP015401">
    <property type="protein sequence ID" value="ANU58763.1"/>
    <property type="molecule type" value="Genomic_DNA"/>
</dbReference>
<evidence type="ECO:0000313" key="5">
    <source>
        <dbReference type="Proteomes" id="UP000092631"/>
    </source>
</evidence>
<feature type="region of interest" description="Disordered" evidence="1">
    <location>
        <begin position="45"/>
        <end position="65"/>
    </location>
</feature>
<evidence type="ECO:0000259" key="3">
    <source>
        <dbReference type="Pfam" id="PF12508"/>
    </source>
</evidence>
<feature type="compositionally biased region" description="Polar residues" evidence="1">
    <location>
        <begin position="117"/>
        <end position="138"/>
    </location>
</feature>
<protein>
    <submittedName>
        <fullName evidence="4">Conjugative transposon protein TraM</fullName>
    </submittedName>
</protein>
<keyword evidence="2" id="KW-0472">Membrane</keyword>
<dbReference type="KEGG" id="bcae:A4V03_15325"/>
<name>A0A1C7H231_9BACE</name>
<keyword evidence="2" id="KW-1133">Transmembrane helix</keyword>
<sequence>MSNDANKLRQRQEIRKYLVFAGMFLLFVGCMWLIFAPSKEERQREERNAGFNSELPDPRGAGIEADKIAAYEQADMKRRQEEKMRTLEDFSALADENRQNETSSPVVEIPQERESESASSYRGSGNRRNGAISSSTSAYNDINSTLGSFYEAPREDPEKEALKAEVEQLKQAAAVQQPAQMTYEEQVALLEKSYELAAKYTPGKDGAGTEKREETEPAANGRKARAVPVGQVSTPVVSSLPQPVSDSVLLARMAQTGHAGFHTAVGKTADGHTRNTIRACVHGDQTIRSGQSVRLRLLEPMRVGRYVLPRNSLVTGEGRIQGERLGIGIIQVEHDGIIIPVELAVYDNDGQEGIFIPGSMEANAAKEVAANLGQNLGTSISITNQSAGDQLLSELGRGAIQGVSQYISRKMREEKVHLKSGYTLMLYQNDNQ</sequence>
<evidence type="ECO:0000256" key="1">
    <source>
        <dbReference type="SAM" id="MobiDB-lite"/>
    </source>
</evidence>
<dbReference type="PROSITE" id="PS51257">
    <property type="entry name" value="PROKAR_LIPOPROTEIN"/>
    <property type="match status" value="1"/>
</dbReference>
<organism evidence="4 5">
    <name type="scientific">Bacteroides caecimuris</name>
    <dbReference type="NCBI Taxonomy" id="1796613"/>
    <lineage>
        <taxon>Bacteria</taxon>
        <taxon>Pseudomonadati</taxon>
        <taxon>Bacteroidota</taxon>
        <taxon>Bacteroidia</taxon>
        <taxon>Bacteroidales</taxon>
        <taxon>Bacteroidaceae</taxon>
        <taxon>Bacteroides</taxon>
    </lineage>
</organism>
<feature type="domain" description="Conjugative transposon TraM C-terminal" evidence="3">
    <location>
        <begin position="277"/>
        <end position="426"/>
    </location>
</feature>
<feature type="region of interest" description="Disordered" evidence="1">
    <location>
        <begin position="91"/>
        <end position="138"/>
    </location>
</feature>
<proteinExistence type="predicted"/>
<feature type="transmembrane region" description="Helical" evidence="2">
    <location>
        <begin position="17"/>
        <end position="35"/>
    </location>
</feature>
<feature type="region of interest" description="Disordered" evidence="1">
    <location>
        <begin position="201"/>
        <end position="227"/>
    </location>
</feature>
<gene>
    <name evidence="4" type="ORF">A4V03_15325</name>
</gene>
<reference evidence="5" key="1">
    <citation type="submission" date="2016-04" db="EMBL/GenBank/DDBJ databases">
        <title>Complete Genome Sequences of Twelve Strains of a Stable Defined Moderately Diverse Mouse Microbiota 2 (sDMDMm2).</title>
        <authorList>
            <person name="Uchimura Y."/>
            <person name="Wyss M."/>
            <person name="Brugiroux S."/>
            <person name="Limenitakis J.P."/>
            <person name="Stecher B."/>
            <person name="McCoy K.D."/>
            <person name="Macpherson A.J."/>
        </authorList>
    </citation>
    <scope>NUCLEOTIDE SEQUENCE [LARGE SCALE GENOMIC DNA]</scope>
    <source>
        <strain evidence="5">I48</strain>
    </source>
</reference>
<dbReference type="Proteomes" id="UP000092631">
    <property type="component" value="Chromosome"/>
</dbReference>
<evidence type="ECO:0000313" key="4">
    <source>
        <dbReference type="EMBL" id="ANU58763.1"/>
    </source>
</evidence>
<dbReference type="NCBIfam" id="TIGR03779">
    <property type="entry name" value="Bac_Flav_CT_M"/>
    <property type="match status" value="1"/>
</dbReference>
<keyword evidence="5" id="KW-1185">Reference proteome</keyword>
<dbReference type="InterPro" id="IPR022187">
    <property type="entry name" value="Conjug_transposon_TraM"/>
</dbReference>
<dbReference type="InterPro" id="IPR055407">
    <property type="entry name" value="TraM_C"/>
</dbReference>